<evidence type="ECO:0000313" key="3">
    <source>
        <dbReference type="EMBL" id="KAF4613194.1"/>
    </source>
</evidence>
<keyword evidence="2" id="KW-1133">Transmembrane helix</keyword>
<proteinExistence type="predicted"/>
<dbReference type="EMBL" id="JAACJL010000046">
    <property type="protein sequence ID" value="KAF4613194.1"/>
    <property type="molecule type" value="Genomic_DNA"/>
</dbReference>
<gene>
    <name evidence="3" type="ORF">D9613_010881</name>
</gene>
<feature type="compositionally biased region" description="Basic and acidic residues" evidence="1">
    <location>
        <begin position="14"/>
        <end position="30"/>
    </location>
</feature>
<organism evidence="3 4">
    <name type="scientific">Agrocybe pediades</name>
    <dbReference type="NCBI Taxonomy" id="84607"/>
    <lineage>
        <taxon>Eukaryota</taxon>
        <taxon>Fungi</taxon>
        <taxon>Dikarya</taxon>
        <taxon>Basidiomycota</taxon>
        <taxon>Agaricomycotina</taxon>
        <taxon>Agaricomycetes</taxon>
        <taxon>Agaricomycetidae</taxon>
        <taxon>Agaricales</taxon>
        <taxon>Agaricineae</taxon>
        <taxon>Strophariaceae</taxon>
        <taxon>Agrocybe</taxon>
    </lineage>
</organism>
<evidence type="ECO:0000313" key="4">
    <source>
        <dbReference type="Proteomes" id="UP000521872"/>
    </source>
</evidence>
<sequence length="684" mass="73757">MSYDQPTSDSESATSRRVDKGKGRAHEPTERTPLLPGTTSTGPTGLGALHEAVTPANSHNRSLRSQLTTVFLVSLLFCLLAFLVLFFLAWSYASRAANLRLEDAIQDGYFVVRGPDHVDVVNITRSDDTEEGEGRSGAGAAIGVNRDEENDGLFRDIWKSIGRWCVRKLDRVSVNISTIRVSPEYDPEITLFDLDVPPLELPLSVEPPNDFSWLTPVSLDMVKVQLSTAHTNVLLDFLKESWKHGRMAVRVEVGHALLRGGSIIKNGGWRRKVRGKLDNIHAPIRLKLPSIPGLPNPGRDVPFPPISDLIQLKSFDVSSDPNSKSLNIRASASVLNPAPPTINLTVPSLPFTISIPYTTTNGSGNISATKRKTVDLASVSTIPFNLTSHPNITVSMMGHVLPISASSFPVLSNFVSRYLSGESNTVLVSSPLIPSSAGLDYVEANFPAPHPKPQILRDVTIREMKIKPTGTGAFLASGTVLAKLILPKGINVGLQVRDVLPDLLIYDGELPPASAAFSHSMTMTSSLHTLPGWHWHKKHRHGDEDEDDRPDLPPDMPIPDPLPEHAFGHLRPDDWVPALSLREDTDGGAAHGAVYAISAKVIDVPLEVLPGRQKEFSNFVGKVVFGSEGATAGLQGVAAVIAEVKGLPIQHDGSGSGSDGRSGTEVMLSGLPFQGNVHIGKKSL</sequence>
<keyword evidence="2" id="KW-0472">Membrane</keyword>
<keyword evidence="4" id="KW-1185">Reference proteome</keyword>
<keyword evidence="2" id="KW-0812">Transmembrane</keyword>
<dbReference type="Proteomes" id="UP000521872">
    <property type="component" value="Unassembled WGS sequence"/>
</dbReference>
<evidence type="ECO:0000256" key="1">
    <source>
        <dbReference type="SAM" id="MobiDB-lite"/>
    </source>
</evidence>
<feature type="region of interest" description="Disordered" evidence="1">
    <location>
        <begin position="536"/>
        <end position="567"/>
    </location>
</feature>
<feature type="region of interest" description="Disordered" evidence="1">
    <location>
        <begin position="1"/>
        <end position="49"/>
    </location>
</feature>
<dbReference type="AlphaFoldDB" id="A0A8H4QLP5"/>
<accession>A0A8H4QLP5</accession>
<comment type="caution">
    <text evidence="3">The sequence shown here is derived from an EMBL/GenBank/DDBJ whole genome shotgun (WGS) entry which is preliminary data.</text>
</comment>
<reference evidence="3 4" key="1">
    <citation type="submission" date="2019-12" db="EMBL/GenBank/DDBJ databases">
        <authorList>
            <person name="Floudas D."/>
            <person name="Bentzer J."/>
            <person name="Ahren D."/>
            <person name="Johansson T."/>
            <person name="Persson P."/>
            <person name="Tunlid A."/>
        </authorList>
    </citation>
    <scope>NUCLEOTIDE SEQUENCE [LARGE SCALE GENOMIC DNA]</scope>
    <source>
        <strain evidence="3 4">CBS 102.39</strain>
    </source>
</reference>
<name>A0A8H4QLP5_9AGAR</name>
<feature type="compositionally biased region" description="Low complexity" evidence="1">
    <location>
        <begin position="32"/>
        <end position="47"/>
    </location>
</feature>
<feature type="transmembrane region" description="Helical" evidence="2">
    <location>
        <begin position="70"/>
        <end position="93"/>
    </location>
</feature>
<feature type="compositionally biased region" description="Polar residues" evidence="1">
    <location>
        <begin position="1"/>
        <end position="13"/>
    </location>
</feature>
<evidence type="ECO:0000256" key="2">
    <source>
        <dbReference type="SAM" id="Phobius"/>
    </source>
</evidence>
<protein>
    <submittedName>
        <fullName evidence="3">Uncharacterized protein</fullName>
    </submittedName>
</protein>